<feature type="domain" description="ATPase AAA-type core" evidence="1">
    <location>
        <begin position="221"/>
        <end position="292"/>
    </location>
</feature>
<accession>A0A418V433</accession>
<keyword evidence="3" id="KW-0067">ATP-binding</keyword>
<evidence type="ECO:0000313" key="4">
    <source>
        <dbReference type="Proteomes" id="UP000285523"/>
    </source>
</evidence>
<dbReference type="InterPro" id="IPR051396">
    <property type="entry name" value="Bact_Antivir_Def_Nuclease"/>
</dbReference>
<feature type="domain" description="OLD protein-like TOPRIM" evidence="2">
    <location>
        <begin position="342"/>
        <end position="408"/>
    </location>
</feature>
<dbReference type="Pfam" id="PF13304">
    <property type="entry name" value="AAA_21"/>
    <property type="match status" value="1"/>
</dbReference>
<dbReference type="OrthoDB" id="9816534at2"/>
<dbReference type="InterPro" id="IPR027417">
    <property type="entry name" value="P-loop_NTPase"/>
</dbReference>
<dbReference type="Gene3D" id="3.40.50.300">
    <property type="entry name" value="P-loop containing nucleotide triphosphate hydrolases"/>
    <property type="match status" value="1"/>
</dbReference>
<dbReference type="GO" id="GO:0005524">
    <property type="term" value="F:ATP binding"/>
    <property type="evidence" value="ECO:0007669"/>
    <property type="project" value="UniProtKB-KW"/>
</dbReference>
<reference evidence="3 4" key="1">
    <citation type="submission" date="2018-09" db="EMBL/GenBank/DDBJ databases">
        <title>Draft genome sequence of Rhodopseudomonas palustris 2.1.18.</title>
        <authorList>
            <person name="Robertson S.L."/>
            <person name="Meyer T.E."/>
            <person name="Kyndt J.A."/>
        </authorList>
    </citation>
    <scope>NUCLEOTIDE SEQUENCE [LARGE SCALE GENOMIC DNA]</scope>
    <source>
        <strain evidence="3 4">2.1.18</strain>
    </source>
</reference>
<comment type="caution">
    <text evidence="3">The sequence shown here is derived from an EMBL/GenBank/DDBJ whole genome shotgun (WGS) entry which is preliminary data.</text>
</comment>
<dbReference type="EMBL" id="QYYD01000014">
    <property type="protein sequence ID" value="RJF70876.1"/>
    <property type="molecule type" value="Genomic_DNA"/>
</dbReference>
<proteinExistence type="predicted"/>
<evidence type="ECO:0000313" key="3">
    <source>
        <dbReference type="EMBL" id="RJF70876.1"/>
    </source>
</evidence>
<dbReference type="AlphaFoldDB" id="A0A418V433"/>
<dbReference type="Proteomes" id="UP000285523">
    <property type="component" value="Unassembled WGS sequence"/>
</dbReference>
<protein>
    <submittedName>
        <fullName evidence="3">ATP-binding protein</fullName>
    </submittedName>
</protein>
<keyword evidence="3" id="KW-0547">Nucleotide-binding</keyword>
<dbReference type="SUPFAM" id="SSF52540">
    <property type="entry name" value="P-loop containing nucleoside triphosphate hydrolases"/>
    <property type="match status" value="1"/>
</dbReference>
<dbReference type="RefSeq" id="WP_119857321.1">
    <property type="nucleotide sequence ID" value="NZ_QYYD01000014.1"/>
</dbReference>
<name>A0A418V433_RHOPL</name>
<dbReference type="InterPro" id="IPR034139">
    <property type="entry name" value="TOPRIM_OLD"/>
</dbReference>
<dbReference type="PANTHER" id="PTHR43581">
    <property type="entry name" value="ATP/GTP PHOSPHATASE"/>
    <property type="match status" value="1"/>
</dbReference>
<organism evidence="3 4">
    <name type="scientific">Rhodopseudomonas palustris</name>
    <dbReference type="NCBI Taxonomy" id="1076"/>
    <lineage>
        <taxon>Bacteria</taxon>
        <taxon>Pseudomonadati</taxon>
        <taxon>Pseudomonadota</taxon>
        <taxon>Alphaproteobacteria</taxon>
        <taxon>Hyphomicrobiales</taxon>
        <taxon>Nitrobacteraceae</taxon>
        <taxon>Rhodopseudomonas</taxon>
    </lineage>
</organism>
<gene>
    <name evidence="3" type="ORF">D4Q52_14705</name>
</gene>
<dbReference type="PANTHER" id="PTHR43581:SF4">
    <property type="entry name" value="ATP_GTP PHOSPHATASE"/>
    <property type="match status" value="1"/>
</dbReference>
<dbReference type="GO" id="GO:0016887">
    <property type="term" value="F:ATP hydrolysis activity"/>
    <property type="evidence" value="ECO:0007669"/>
    <property type="project" value="InterPro"/>
</dbReference>
<sequence>MLKSIKLQFTETGELVLPVEGITLFVGPNNSGKSLVLREVERAFREHPFPRGTLILRDYEVEWPTIETVKQAIERAKISGPRDIPLGRYVIRWINSGGQLETEMFDENTTLQIVNNRSDKNWLVTQWLRWGVIRLDGRSRFNLTNDREGGDLLQAPSNVLAHLFQDDARRRKVRTLIEDAFGLTFVVDPTSLGQLRIRLASEPPPGDEQSLNAEARQFYAKAIHIQNASDGVQAFTGIVTAVLAGDFHTVLIDEPEAFLHPPLARKLGKNLAALSAERGGVLMASTHSADFLMGCIQASASVRVVRLEYSQGKSRGRIIDSQALSLLFKRPLMRSANVVSGLFHDGVVVTESDNDRAFYAEIYHRISEANPRCPSVLFINAQNKQTIRDIVGPLRQFGVPAAAIVDLDFVKDGGSTWGDWLKSSQIPSALHVGYGQQRAAINEAFKATGKNMKTDGGINLLGADEQIAACQLFDNLERFGVFPVRGGELENWLPQLGVAGKKTDWTVAMLERLGGDPSSASYVTPAAGDVWEFIRKILAWIEDPARLGTR</sequence>
<dbReference type="Pfam" id="PF20469">
    <property type="entry name" value="OLD-like_TOPRIM"/>
    <property type="match status" value="1"/>
</dbReference>
<evidence type="ECO:0000259" key="2">
    <source>
        <dbReference type="Pfam" id="PF20469"/>
    </source>
</evidence>
<dbReference type="InterPro" id="IPR003959">
    <property type="entry name" value="ATPase_AAA_core"/>
</dbReference>
<evidence type="ECO:0000259" key="1">
    <source>
        <dbReference type="Pfam" id="PF13304"/>
    </source>
</evidence>